<organism evidence="2 3">
    <name type="scientific">Calothrix parietina FACHB-288</name>
    <dbReference type="NCBI Taxonomy" id="2692896"/>
    <lineage>
        <taxon>Bacteria</taxon>
        <taxon>Bacillati</taxon>
        <taxon>Cyanobacteriota</taxon>
        <taxon>Cyanophyceae</taxon>
        <taxon>Nostocales</taxon>
        <taxon>Calotrichaceae</taxon>
        <taxon>Calothrix</taxon>
    </lineage>
</organism>
<feature type="transmembrane region" description="Helical" evidence="1">
    <location>
        <begin position="6"/>
        <end position="26"/>
    </location>
</feature>
<keyword evidence="1" id="KW-1133">Transmembrane helix</keyword>
<evidence type="ECO:0000313" key="3">
    <source>
        <dbReference type="Proteomes" id="UP000658514"/>
    </source>
</evidence>
<proteinExistence type="predicted"/>
<evidence type="ECO:0000256" key="1">
    <source>
        <dbReference type="SAM" id="Phobius"/>
    </source>
</evidence>
<sequence length="144" mass="15488">MTNDYLNQGLVIVGAATITTFTVINLPDVAAQDKTKCVSQITGKAGNVFSGDCIPNGLWINPSYGAEYARLMRIAIQAAANRDDYDTAIINFSRARSISGVTDSEVRRGLLGAILAKSIQKNPVQGYFPSRIWLLITGEFSEGG</sequence>
<keyword evidence="1" id="KW-0812">Transmembrane</keyword>
<keyword evidence="3" id="KW-1185">Reference proteome</keyword>
<comment type="caution">
    <text evidence="2">The sequence shown here is derived from an EMBL/GenBank/DDBJ whole genome shotgun (WGS) entry which is preliminary data.</text>
</comment>
<name>A0ABR8AF28_9CYAN</name>
<evidence type="ECO:0000313" key="2">
    <source>
        <dbReference type="EMBL" id="MBD2198508.1"/>
    </source>
</evidence>
<dbReference type="Proteomes" id="UP000658514">
    <property type="component" value="Unassembled WGS sequence"/>
</dbReference>
<accession>A0ABR8AF28</accession>
<gene>
    <name evidence="2" type="ORF">H6G24_23980</name>
</gene>
<keyword evidence="1" id="KW-0472">Membrane</keyword>
<dbReference type="EMBL" id="JACJQH010000042">
    <property type="protein sequence ID" value="MBD2198508.1"/>
    <property type="molecule type" value="Genomic_DNA"/>
</dbReference>
<dbReference type="RefSeq" id="WP_190546333.1">
    <property type="nucleotide sequence ID" value="NZ_CAWPNO010000076.1"/>
</dbReference>
<reference evidence="2 3" key="1">
    <citation type="journal article" date="2020" name="ISME J.">
        <title>Comparative genomics reveals insights into cyanobacterial evolution and habitat adaptation.</title>
        <authorList>
            <person name="Chen M.Y."/>
            <person name="Teng W.K."/>
            <person name="Zhao L."/>
            <person name="Hu C.X."/>
            <person name="Zhou Y.K."/>
            <person name="Han B.P."/>
            <person name="Song L.R."/>
            <person name="Shu W.S."/>
        </authorList>
    </citation>
    <scope>NUCLEOTIDE SEQUENCE [LARGE SCALE GENOMIC DNA]</scope>
    <source>
        <strain evidence="2 3">FACHB-288</strain>
    </source>
</reference>
<protein>
    <submittedName>
        <fullName evidence="2">Uncharacterized protein</fullName>
    </submittedName>
</protein>